<evidence type="ECO:0000313" key="2">
    <source>
        <dbReference type="EMBL" id="KRL53163.1"/>
    </source>
</evidence>
<proteinExistence type="predicted"/>
<dbReference type="EMBL" id="AZEU01000018">
    <property type="protein sequence ID" value="KRL53163.1"/>
    <property type="molecule type" value="Genomic_DNA"/>
</dbReference>
<gene>
    <name evidence="2" type="ORF">FD01_GL001262</name>
</gene>
<keyword evidence="1" id="KW-0472">Membrane</keyword>
<keyword evidence="3" id="KW-1185">Reference proteome</keyword>
<feature type="transmembrane region" description="Helical" evidence="1">
    <location>
        <begin position="64"/>
        <end position="87"/>
    </location>
</feature>
<sequence>MGKLVKLLLEVMGMHLEIAAPATFKRTHNWYYGVREGEAVVALWLNGFNFNGCSTRCEYWWVQLAGLCMNLSLSVFDLSLGWLAWLWTLPMLSLTVRRYRDAGVWWPLALLQRVWLYRLQSEPMTLIIAGVMLLVIVVNWVICSLPSQVQP</sequence>
<evidence type="ECO:0000256" key="1">
    <source>
        <dbReference type="SAM" id="Phobius"/>
    </source>
</evidence>
<dbReference type="OrthoDB" id="2285053at2"/>
<dbReference type="Proteomes" id="UP000051790">
    <property type="component" value="Unassembled WGS sequence"/>
</dbReference>
<reference evidence="2 3" key="1">
    <citation type="journal article" date="2015" name="Genome Announc.">
        <title>Expanding the biotechnology potential of lactobacilli through comparative genomics of 213 strains and associated genera.</title>
        <authorList>
            <person name="Sun Z."/>
            <person name="Harris H.M."/>
            <person name="McCann A."/>
            <person name="Guo C."/>
            <person name="Argimon S."/>
            <person name="Zhang W."/>
            <person name="Yang X."/>
            <person name="Jeffery I.B."/>
            <person name="Cooney J.C."/>
            <person name="Kagawa T.F."/>
            <person name="Liu W."/>
            <person name="Song Y."/>
            <person name="Salvetti E."/>
            <person name="Wrobel A."/>
            <person name="Rasinkangas P."/>
            <person name="Parkhill J."/>
            <person name="Rea M.C."/>
            <person name="O'Sullivan O."/>
            <person name="Ritari J."/>
            <person name="Douillard F.P."/>
            <person name="Paul Ross R."/>
            <person name="Yang R."/>
            <person name="Briner A.E."/>
            <person name="Felis G.E."/>
            <person name="de Vos W.M."/>
            <person name="Barrangou R."/>
            <person name="Klaenhammer T.R."/>
            <person name="Caufield P.W."/>
            <person name="Cui Y."/>
            <person name="Zhang H."/>
            <person name="O'Toole P.W."/>
        </authorList>
    </citation>
    <scope>NUCLEOTIDE SEQUENCE [LARGE SCALE GENOMIC DNA]</scope>
    <source>
        <strain evidence="2 3">DSM 13343</strain>
    </source>
</reference>
<accession>A0A0R1RHM6</accession>
<dbReference type="PATRIC" id="fig|1423769.4.peg.1362"/>
<protein>
    <submittedName>
        <fullName evidence="2">Uncharacterized protein</fullName>
    </submittedName>
</protein>
<comment type="caution">
    <text evidence="2">The sequence shown here is derived from an EMBL/GenBank/DDBJ whole genome shotgun (WGS) entry which is preliminary data.</text>
</comment>
<evidence type="ECO:0000313" key="3">
    <source>
        <dbReference type="Proteomes" id="UP000051790"/>
    </source>
</evidence>
<name>A0A0R1RHM6_9LACO</name>
<keyword evidence="1" id="KW-0812">Transmembrane</keyword>
<feature type="transmembrane region" description="Helical" evidence="1">
    <location>
        <begin position="124"/>
        <end position="145"/>
    </location>
</feature>
<dbReference type="AlphaFoldDB" id="A0A0R1RHM6"/>
<organism evidence="2 3">
    <name type="scientific">Lacticaseibacillus manihotivorans DSM 13343 = JCM 12514</name>
    <dbReference type="NCBI Taxonomy" id="1423769"/>
    <lineage>
        <taxon>Bacteria</taxon>
        <taxon>Bacillati</taxon>
        <taxon>Bacillota</taxon>
        <taxon>Bacilli</taxon>
        <taxon>Lactobacillales</taxon>
        <taxon>Lactobacillaceae</taxon>
        <taxon>Lacticaseibacillus</taxon>
    </lineage>
</organism>
<keyword evidence="1" id="KW-1133">Transmembrane helix</keyword>